<dbReference type="Pfam" id="PF12937">
    <property type="entry name" value="F-box-like"/>
    <property type="match status" value="1"/>
</dbReference>
<dbReference type="InterPro" id="IPR032675">
    <property type="entry name" value="LRR_dom_sf"/>
</dbReference>
<evidence type="ECO:0000313" key="3">
    <source>
        <dbReference type="EMBL" id="OXA55474.1"/>
    </source>
</evidence>
<dbReference type="InterPro" id="IPR001810">
    <property type="entry name" value="F-box_dom"/>
</dbReference>
<evidence type="ECO:0000256" key="1">
    <source>
        <dbReference type="SAM" id="MobiDB-lite"/>
    </source>
</evidence>
<dbReference type="InterPro" id="IPR036047">
    <property type="entry name" value="F-box-like_dom_sf"/>
</dbReference>
<evidence type="ECO:0000313" key="4">
    <source>
        <dbReference type="Proteomes" id="UP000198287"/>
    </source>
</evidence>
<organism evidence="3 4">
    <name type="scientific">Folsomia candida</name>
    <name type="common">Springtail</name>
    <dbReference type="NCBI Taxonomy" id="158441"/>
    <lineage>
        <taxon>Eukaryota</taxon>
        <taxon>Metazoa</taxon>
        <taxon>Ecdysozoa</taxon>
        <taxon>Arthropoda</taxon>
        <taxon>Hexapoda</taxon>
        <taxon>Collembola</taxon>
        <taxon>Entomobryomorpha</taxon>
        <taxon>Isotomoidea</taxon>
        <taxon>Isotomidae</taxon>
        <taxon>Proisotominae</taxon>
        <taxon>Folsomia</taxon>
    </lineage>
</organism>
<feature type="domain" description="F-box" evidence="2">
    <location>
        <begin position="79"/>
        <end position="125"/>
    </location>
</feature>
<dbReference type="SUPFAM" id="SSF52047">
    <property type="entry name" value="RNI-like"/>
    <property type="match status" value="1"/>
</dbReference>
<gene>
    <name evidence="3" type="ORF">Fcan01_09679</name>
</gene>
<name>A0A226EEG6_FOLCA</name>
<dbReference type="AlphaFoldDB" id="A0A226EEG6"/>
<accession>A0A226EEG6</accession>
<comment type="caution">
    <text evidence="3">The sequence shown here is derived from an EMBL/GenBank/DDBJ whole genome shotgun (WGS) entry which is preliminary data.</text>
</comment>
<dbReference type="Gene3D" id="3.80.10.10">
    <property type="entry name" value="Ribonuclease Inhibitor"/>
    <property type="match status" value="1"/>
</dbReference>
<feature type="region of interest" description="Disordered" evidence="1">
    <location>
        <begin position="1"/>
        <end position="70"/>
    </location>
</feature>
<dbReference type="OMA" id="DIRITIC"/>
<keyword evidence="4" id="KW-1185">Reference proteome</keyword>
<dbReference type="PROSITE" id="PS50181">
    <property type="entry name" value="FBOX"/>
    <property type="match status" value="1"/>
</dbReference>
<reference evidence="3 4" key="1">
    <citation type="submission" date="2015-12" db="EMBL/GenBank/DDBJ databases">
        <title>The genome of Folsomia candida.</title>
        <authorList>
            <person name="Faddeeva A."/>
            <person name="Derks M.F."/>
            <person name="Anvar Y."/>
            <person name="Smit S."/>
            <person name="Van Straalen N."/>
            <person name="Roelofs D."/>
        </authorList>
    </citation>
    <scope>NUCLEOTIDE SEQUENCE [LARGE SCALE GENOMIC DNA]</scope>
    <source>
        <strain evidence="3 4">VU population</strain>
        <tissue evidence="3">Whole body</tissue>
    </source>
</reference>
<dbReference type="Proteomes" id="UP000198287">
    <property type="component" value="Unassembled WGS sequence"/>
</dbReference>
<evidence type="ECO:0000259" key="2">
    <source>
        <dbReference type="PROSITE" id="PS50181"/>
    </source>
</evidence>
<sequence>MDNSTPSPLLVINGDQHDDDSLHSEADSEENTESEMNLKWWNGQDSESDPHLENAVQEQKSQDLIMSDDEEDEDDQLSQIFYMLIPSEITSLIFKRLDLSSKRASRLVCRRWLQLVDPLVAWYPELCDESVQSVLNFTEKGYTANTLVVTKLMDFCYPLKGIGLMAQSLEFHSQNVPIHMTMMMEEDPTLRKTLGISNSNLNMLLFEYRNIEGGLILNSGALMSSELPSLFNTTNFTNLTSLEIFGCNEDGRGYCMCLETMGNMFPKLKRLKLTIEYHRETILLHHPPYYKQVFQFVGRHCKTLTSFELVYSNLTDENIMPPFIFDLDHSIPVHVFQDTMSKLKNVQLSEFTFKPTFYEARSRFLYGVQLMNHQERLTCLKLENLSRSNFGVWEAGVQLMQKCSKTLNSIHCDGPLDEFSCRVLQFAKNLKDIRITICGVKIVDVELLPVATVKILHLGHGLSANQIKFIATNMTQLVEWYLPQDRAQFDRTIPKTSIGIFKSAVKLPKLQKLVLTKRCSSWKRIRKIISYTQGLDVGDRDPSDPKDACYVKIMIERRRLELDRL</sequence>
<dbReference type="EMBL" id="LNIX01000004">
    <property type="protein sequence ID" value="OXA55474.1"/>
    <property type="molecule type" value="Genomic_DNA"/>
</dbReference>
<protein>
    <submittedName>
        <fullName evidence="3">F-box only protein 48</fullName>
    </submittedName>
</protein>
<proteinExistence type="predicted"/>
<dbReference type="SUPFAM" id="SSF81383">
    <property type="entry name" value="F-box domain"/>
    <property type="match status" value="1"/>
</dbReference>
<dbReference type="SMART" id="SM00256">
    <property type="entry name" value="FBOX"/>
    <property type="match status" value="1"/>
</dbReference>
<feature type="compositionally biased region" description="Basic and acidic residues" evidence="1">
    <location>
        <begin position="15"/>
        <end position="26"/>
    </location>
</feature>